<accession>A0A8B8E3D3</accession>
<dbReference type="GeneID" id="111131709"/>
<feature type="domain" description="VWFA" evidence="1">
    <location>
        <begin position="35"/>
        <end position="229"/>
    </location>
</feature>
<dbReference type="Pfam" id="PF06701">
    <property type="entry name" value="MIB_HERC2"/>
    <property type="match status" value="2"/>
</dbReference>
<protein>
    <submittedName>
        <fullName evidence="5">Uncharacterized protein LOC111131709</fullName>
    </submittedName>
</protein>
<dbReference type="GO" id="GO:0046872">
    <property type="term" value="F:metal ion binding"/>
    <property type="evidence" value="ECO:0007669"/>
    <property type="project" value="InterPro"/>
</dbReference>
<dbReference type="Gene3D" id="3.30.720.50">
    <property type="match status" value="1"/>
</dbReference>
<evidence type="ECO:0000259" key="1">
    <source>
        <dbReference type="PROSITE" id="PS50234"/>
    </source>
</evidence>
<evidence type="ECO:0000259" key="2">
    <source>
        <dbReference type="PROSITE" id="PS50918"/>
    </source>
</evidence>
<dbReference type="InterPro" id="IPR036465">
    <property type="entry name" value="vWFA_dom_sf"/>
</dbReference>
<dbReference type="SUPFAM" id="SSF159034">
    <property type="entry name" value="Mib/herc2 domain-like"/>
    <property type="match status" value="2"/>
</dbReference>
<dbReference type="Gene3D" id="3.40.50.410">
    <property type="entry name" value="von Willebrand factor, type A domain"/>
    <property type="match status" value="1"/>
</dbReference>
<dbReference type="SUPFAM" id="SSF53300">
    <property type="entry name" value="vWA-like"/>
    <property type="match status" value="1"/>
</dbReference>
<dbReference type="RefSeq" id="XP_022335067.1">
    <property type="nucleotide sequence ID" value="XM_022479359.1"/>
</dbReference>
<dbReference type="KEGG" id="cvn:111131709"/>
<evidence type="ECO:0000259" key="3">
    <source>
        <dbReference type="PROSITE" id="PS51416"/>
    </source>
</evidence>
<dbReference type="PROSITE" id="PS50918">
    <property type="entry name" value="WWE"/>
    <property type="match status" value="1"/>
</dbReference>
<feature type="domain" description="MIB/HERC2" evidence="3">
    <location>
        <begin position="293"/>
        <end position="367"/>
    </location>
</feature>
<dbReference type="PANTHER" id="PTHR24202">
    <property type="entry name" value="E3 UBIQUITIN-PROTEIN LIGASE MIB2"/>
    <property type="match status" value="1"/>
</dbReference>
<keyword evidence="4" id="KW-1185">Reference proteome</keyword>
<organism evidence="4 5">
    <name type="scientific">Crassostrea virginica</name>
    <name type="common">Eastern oyster</name>
    <dbReference type="NCBI Taxonomy" id="6565"/>
    <lineage>
        <taxon>Eukaryota</taxon>
        <taxon>Metazoa</taxon>
        <taxon>Spiralia</taxon>
        <taxon>Lophotrochozoa</taxon>
        <taxon>Mollusca</taxon>
        <taxon>Bivalvia</taxon>
        <taxon>Autobranchia</taxon>
        <taxon>Pteriomorphia</taxon>
        <taxon>Ostreida</taxon>
        <taxon>Ostreoidea</taxon>
        <taxon>Ostreidae</taxon>
        <taxon>Crassostrea</taxon>
    </lineage>
</organism>
<feature type="domain" description="WWE" evidence="2">
    <location>
        <begin position="511"/>
        <end position="588"/>
    </location>
</feature>
<sequence length="598" mass="68655">MDIDFDTSQQIWKQQAEYDANINFDLRFQHGRGPCSIFILDTSASLGIEGFDQMKVAFTTMIDEYSRHSEIDENVAVIVCGRNTRFQRHFSNRYEDIKHCLDDIQLGGPSPLTAAFFLAQGSMNNLASHPCIMGDFHIHTRIICITDGRPTNFTTTSSCDDFPQMETENDTDHLLQLTRKIGRINPIFCIPVGRNPDTTTLEFICAQSRGGKIVYPENAKQLAKYSQNMKTASELSYTLLNDGTDREGILVCLAGTFPDRDFTEMDQADIIEICTKKYLYRPMRELAEELYSENERDPTMLPVGSRVRRGRDWEWGQQDDYGAGTVVNHSPPGWLVVQWDSGSVYSYRYGSASDFKDKYDLEMCEDPRTLTNEPIAVGSLVKRGVDWNYPDQDGGPGNIGSVFNPLRNGLVQVRWQNGIEKTYRFGRHGKYDLMICDPFSPEAKAFLKDQRMNAVLYPPFENKSEEFHTQRHHKTDCGEKSTVKHQSKPLIHVTKGKYFKNKVTEHSISDLETDGLAYPSPVNQWFWKNDQGKWNPYPREINERINKCFQRNPRSTVVVTIQNQSYRIVMAKHIQINLNTREMTDVKFVKDDSTDSFN</sequence>
<dbReference type="OrthoDB" id="438049at2759"/>
<proteinExistence type="predicted"/>
<dbReference type="Pfam" id="PF02825">
    <property type="entry name" value="WWE"/>
    <property type="match status" value="1"/>
</dbReference>
<dbReference type="PANTHER" id="PTHR24202:SF4">
    <property type="entry name" value="E3 UBIQUITIN-PROTEIN LIGASE MIB2-RELATED"/>
    <property type="match status" value="1"/>
</dbReference>
<dbReference type="InterPro" id="IPR002035">
    <property type="entry name" value="VWF_A"/>
</dbReference>
<dbReference type="Gene3D" id="2.30.30.40">
    <property type="entry name" value="SH3 Domains"/>
    <property type="match status" value="2"/>
</dbReference>
<dbReference type="GO" id="GO:0016567">
    <property type="term" value="P:protein ubiquitination"/>
    <property type="evidence" value="ECO:0007669"/>
    <property type="project" value="InterPro"/>
</dbReference>
<dbReference type="CDD" id="cd00198">
    <property type="entry name" value="vWFA"/>
    <property type="match status" value="1"/>
</dbReference>
<dbReference type="InterPro" id="IPR004170">
    <property type="entry name" value="WWE_dom"/>
</dbReference>
<dbReference type="InterPro" id="IPR010606">
    <property type="entry name" value="Mib_Herc2"/>
</dbReference>
<dbReference type="PROSITE" id="PS51416">
    <property type="entry name" value="MIB_HERC2"/>
    <property type="match status" value="2"/>
</dbReference>
<dbReference type="AlphaFoldDB" id="A0A8B8E3D3"/>
<evidence type="ECO:0000313" key="5">
    <source>
        <dbReference type="RefSeq" id="XP_022335067.1"/>
    </source>
</evidence>
<dbReference type="GO" id="GO:0004842">
    <property type="term" value="F:ubiquitin-protein transferase activity"/>
    <property type="evidence" value="ECO:0007669"/>
    <property type="project" value="InterPro"/>
</dbReference>
<evidence type="ECO:0000313" key="4">
    <source>
        <dbReference type="Proteomes" id="UP000694844"/>
    </source>
</evidence>
<reference evidence="5" key="1">
    <citation type="submission" date="2025-08" db="UniProtKB">
        <authorList>
            <consortium name="RefSeq"/>
        </authorList>
    </citation>
    <scope>IDENTIFICATION</scope>
    <source>
        <tissue evidence="5">Whole sample</tissue>
    </source>
</reference>
<dbReference type="SUPFAM" id="SSF117839">
    <property type="entry name" value="WWE domain"/>
    <property type="match status" value="1"/>
</dbReference>
<dbReference type="InterPro" id="IPR037252">
    <property type="entry name" value="Mib_Herc2_sf"/>
</dbReference>
<dbReference type="PROSITE" id="PS50234">
    <property type="entry name" value="VWFA"/>
    <property type="match status" value="1"/>
</dbReference>
<dbReference type="Proteomes" id="UP000694844">
    <property type="component" value="Chromosome 4"/>
</dbReference>
<feature type="domain" description="MIB/HERC2" evidence="3">
    <location>
        <begin position="367"/>
        <end position="439"/>
    </location>
</feature>
<dbReference type="GO" id="GO:0005737">
    <property type="term" value="C:cytoplasm"/>
    <property type="evidence" value="ECO:0007669"/>
    <property type="project" value="TreeGrafter"/>
</dbReference>
<gene>
    <name evidence="5" type="primary">LOC111131709</name>
</gene>
<dbReference type="InterPro" id="IPR037197">
    <property type="entry name" value="WWE_dom_sf"/>
</dbReference>
<name>A0A8B8E3D3_CRAVI</name>